<evidence type="ECO:0000313" key="4">
    <source>
        <dbReference type="EMBL" id="HIQ91270.1"/>
    </source>
</evidence>
<reference evidence="4" key="2">
    <citation type="journal article" date="2021" name="PeerJ">
        <title>Extensive microbial diversity within the chicken gut microbiome revealed by metagenomics and culture.</title>
        <authorList>
            <person name="Gilroy R."/>
            <person name="Ravi A."/>
            <person name="Getino M."/>
            <person name="Pursley I."/>
            <person name="Horton D.L."/>
            <person name="Alikhan N.F."/>
            <person name="Baker D."/>
            <person name="Gharbi K."/>
            <person name="Hall N."/>
            <person name="Watson M."/>
            <person name="Adriaenssens E.M."/>
            <person name="Foster-Nyarko E."/>
            <person name="Jarju S."/>
            <person name="Secka A."/>
            <person name="Antonio M."/>
            <person name="Oren A."/>
            <person name="Chaudhuri R.R."/>
            <person name="La Ragione R."/>
            <person name="Hildebrand F."/>
            <person name="Pallen M.J."/>
        </authorList>
    </citation>
    <scope>NUCLEOTIDE SEQUENCE</scope>
    <source>
        <strain evidence="4">CHK147-3167</strain>
    </source>
</reference>
<keyword evidence="2" id="KW-0963">Cytoplasm</keyword>
<feature type="domain" description="Sigma 54 modulation/S30EA ribosomal protein C-terminal" evidence="3">
    <location>
        <begin position="119"/>
        <end position="173"/>
    </location>
</feature>
<dbReference type="Proteomes" id="UP000886786">
    <property type="component" value="Unassembled WGS sequence"/>
</dbReference>
<dbReference type="InterPro" id="IPR036567">
    <property type="entry name" value="RHF-like"/>
</dbReference>
<dbReference type="InterPro" id="IPR032528">
    <property type="entry name" value="Ribosom_S30AE_C"/>
</dbReference>
<evidence type="ECO:0000256" key="2">
    <source>
        <dbReference type="HAMAP-Rule" id="MF_00839"/>
    </source>
</evidence>
<dbReference type="InterPro" id="IPR034694">
    <property type="entry name" value="HPF_long/plastid"/>
</dbReference>
<dbReference type="PANTHER" id="PTHR33231:SF1">
    <property type="entry name" value="30S RIBOSOMAL PROTEIN"/>
    <property type="match status" value="1"/>
</dbReference>
<protein>
    <recommendedName>
        <fullName evidence="2">Ribosome hibernation promoting factor</fullName>
        <shortName evidence="2">HPF</shortName>
    </recommendedName>
</protein>
<dbReference type="SUPFAM" id="SSF69754">
    <property type="entry name" value="Ribosome binding protein Y (YfiA homologue)"/>
    <property type="match status" value="1"/>
</dbReference>
<dbReference type="GO" id="GO:0045900">
    <property type="term" value="P:negative regulation of translational elongation"/>
    <property type="evidence" value="ECO:0007669"/>
    <property type="project" value="TreeGrafter"/>
</dbReference>
<evidence type="ECO:0000313" key="5">
    <source>
        <dbReference type="Proteomes" id="UP000886786"/>
    </source>
</evidence>
<reference evidence="4" key="1">
    <citation type="submission" date="2020-10" db="EMBL/GenBank/DDBJ databases">
        <authorList>
            <person name="Gilroy R."/>
        </authorList>
    </citation>
    <scope>NUCLEOTIDE SEQUENCE</scope>
    <source>
        <strain evidence="4">CHK147-3167</strain>
    </source>
</reference>
<comment type="subunit">
    <text evidence="2">Interacts with 100S ribosomes.</text>
</comment>
<dbReference type="AlphaFoldDB" id="A0A9D0ZTU4"/>
<comment type="function">
    <text evidence="2">Required for dimerization of active 70S ribosomes into 100S ribosomes in stationary phase; 100S ribosomes are translationally inactive and sometimes present during exponential growth.</text>
</comment>
<dbReference type="Gene3D" id="3.30.160.100">
    <property type="entry name" value="Ribosome hibernation promotion factor-like"/>
    <property type="match status" value="1"/>
</dbReference>
<dbReference type="InterPro" id="IPR050574">
    <property type="entry name" value="HPF/YfiA_ribosome-assoc"/>
</dbReference>
<dbReference type="NCBIfam" id="TIGR00741">
    <property type="entry name" value="yfiA"/>
    <property type="match status" value="1"/>
</dbReference>
<comment type="subcellular location">
    <subcellularLocation>
        <location evidence="2">Cytoplasm</location>
    </subcellularLocation>
</comment>
<name>A0A9D0ZTU4_9FIRM</name>
<proteinExistence type="inferred from homology"/>
<evidence type="ECO:0000256" key="1">
    <source>
        <dbReference type="ARBA" id="ARBA00022845"/>
    </source>
</evidence>
<dbReference type="Gene3D" id="3.30.505.50">
    <property type="entry name" value="Sigma 54 modulation/S30EA ribosomal protein, C-terminal domain"/>
    <property type="match status" value="1"/>
</dbReference>
<dbReference type="PANTHER" id="PTHR33231">
    <property type="entry name" value="30S RIBOSOMAL PROTEIN"/>
    <property type="match status" value="1"/>
</dbReference>
<keyword evidence="1 2" id="KW-0810">Translation regulation</keyword>
<dbReference type="GO" id="GO:0022627">
    <property type="term" value="C:cytosolic small ribosomal subunit"/>
    <property type="evidence" value="ECO:0007669"/>
    <property type="project" value="TreeGrafter"/>
</dbReference>
<dbReference type="Pfam" id="PF02482">
    <property type="entry name" value="Ribosomal_S30AE"/>
    <property type="match status" value="1"/>
</dbReference>
<accession>A0A9D0ZTU4</accession>
<comment type="similarity">
    <text evidence="2">Belongs to the HPF/YfiA ribosome-associated protein family. Long HPF subfamily.</text>
</comment>
<dbReference type="InterPro" id="IPR003489">
    <property type="entry name" value="RHF/RaiA"/>
</dbReference>
<dbReference type="Pfam" id="PF16321">
    <property type="entry name" value="Ribosom_S30AE_C"/>
    <property type="match status" value="1"/>
</dbReference>
<dbReference type="GO" id="GO:0043024">
    <property type="term" value="F:ribosomal small subunit binding"/>
    <property type="evidence" value="ECO:0007669"/>
    <property type="project" value="TreeGrafter"/>
</dbReference>
<sequence>MKCVVHGKKVKVTDDLKQYVEKKLSKLDKYFENSDEYQAEVVIRAVSPEQKVEVTIPIKRIILRAEESNKDPFAAIDLVSDKLERQIRKNKTRMNKKGNKEKVVGLITNFETEKEEGDKSKIVKRKEIELKPMSEEEAILQMNLIDHEFFIFRNAKSGDIETVYKRSDGNYGLIKEK</sequence>
<gene>
    <name evidence="4" type="primary">raiA</name>
    <name evidence="2" type="synonym">hpf</name>
    <name evidence="4" type="ORF">IAB27_06600</name>
</gene>
<dbReference type="HAMAP" id="MF_00839">
    <property type="entry name" value="HPF"/>
    <property type="match status" value="1"/>
</dbReference>
<dbReference type="CDD" id="cd00552">
    <property type="entry name" value="RaiA"/>
    <property type="match status" value="1"/>
</dbReference>
<organism evidence="4 5">
    <name type="scientific">Candidatus Coprosoma intestinipullorum</name>
    <dbReference type="NCBI Taxonomy" id="2840752"/>
    <lineage>
        <taxon>Bacteria</taxon>
        <taxon>Bacillati</taxon>
        <taxon>Bacillota</taxon>
        <taxon>Bacillota incertae sedis</taxon>
        <taxon>Candidatus Coprosoma</taxon>
    </lineage>
</organism>
<comment type="caution">
    <text evidence="4">The sequence shown here is derived from an EMBL/GenBank/DDBJ whole genome shotgun (WGS) entry which is preliminary data.</text>
</comment>
<evidence type="ECO:0000259" key="3">
    <source>
        <dbReference type="Pfam" id="PF16321"/>
    </source>
</evidence>
<dbReference type="InterPro" id="IPR038416">
    <property type="entry name" value="Ribosom_S30AE_C_sf"/>
</dbReference>
<dbReference type="EMBL" id="DVFV01000111">
    <property type="protein sequence ID" value="HIQ91270.1"/>
    <property type="molecule type" value="Genomic_DNA"/>
</dbReference>